<dbReference type="AlphaFoldDB" id="A0A7C1BDL4"/>
<gene>
    <name evidence="1" type="ORF">ENG67_01905</name>
</gene>
<accession>A0A7C1BDL4</accession>
<dbReference type="EMBL" id="DRBW01000072">
    <property type="protein sequence ID" value="HDM89943.1"/>
    <property type="molecule type" value="Genomic_DNA"/>
</dbReference>
<name>A0A7C1BDL4_UNCW3</name>
<organism evidence="1">
    <name type="scientific">candidate division WOR-3 bacterium</name>
    <dbReference type="NCBI Taxonomy" id="2052148"/>
    <lineage>
        <taxon>Bacteria</taxon>
        <taxon>Bacteria division WOR-3</taxon>
    </lineage>
</organism>
<comment type="caution">
    <text evidence="1">The sequence shown here is derived from an EMBL/GenBank/DDBJ whole genome shotgun (WGS) entry which is preliminary data.</text>
</comment>
<sequence>MKTSPRGGKPGVKLKASIKALAAELHVAPPKGRFFLTYREKGRKLGLGLAGTDTLFAYGASSKAGVLLSYNFHNRKITIKPHFLWKSEDAGFSFDLEGGNTWSARFKGRLSPRPGVALSVYFKGEKKPGIPGTVRNQCSLSATVRKLFRANFYIRRQEGDIAWRAAAECRKEHGGLAIFDGITYAKGREKSSALYFGIRRWNLYVAWLLFHSEGEMPRSGLPGVLRPPDNISGDGIYLIPHIYLGKRILKFDLGLWIPLSGGIRGIQGKLNLRSTWKRN</sequence>
<reference evidence="1" key="1">
    <citation type="journal article" date="2020" name="mSystems">
        <title>Genome- and Community-Level Interaction Insights into Carbon Utilization and Element Cycling Functions of Hydrothermarchaeota in Hydrothermal Sediment.</title>
        <authorList>
            <person name="Zhou Z."/>
            <person name="Liu Y."/>
            <person name="Xu W."/>
            <person name="Pan J."/>
            <person name="Luo Z.H."/>
            <person name="Li M."/>
        </authorList>
    </citation>
    <scope>NUCLEOTIDE SEQUENCE [LARGE SCALE GENOMIC DNA]</scope>
    <source>
        <strain evidence="1">HyVt-237</strain>
    </source>
</reference>
<protein>
    <submittedName>
        <fullName evidence="1">Uncharacterized protein</fullName>
    </submittedName>
</protein>
<evidence type="ECO:0000313" key="1">
    <source>
        <dbReference type="EMBL" id="HDM89943.1"/>
    </source>
</evidence>
<proteinExistence type="predicted"/>
<dbReference type="Proteomes" id="UP000885931">
    <property type="component" value="Unassembled WGS sequence"/>
</dbReference>